<evidence type="ECO:0000313" key="2">
    <source>
        <dbReference type="EMBL" id="WXA13054.1"/>
    </source>
</evidence>
<reference evidence="2 3" key="1">
    <citation type="submission" date="2023-10" db="EMBL/GenBank/DDBJ databases">
        <title>Culture-based analysis of two novel bacteria associated with mangrove crab gills.</title>
        <authorList>
            <person name="Yang X."/>
            <person name="Garuglieri E."/>
            <person name="Van Goethem M.W."/>
            <person name="Fusi M."/>
            <person name="Marasco R."/>
            <person name="Daffonchio D.G."/>
        </authorList>
    </citation>
    <scope>NUCLEOTIDE SEQUENCE</scope>
    <source>
        <strain evidence="2">UG2-1</strain>
        <strain evidence="1">UG2-2</strain>
        <strain evidence="3">UG2_2</strain>
    </source>
</reference>
<dbReference type="Proteomes" id="UP001368318">
    <property type="component" value="Chromosome"/>
</dbReference>
<dbReference type="EMBL" id="CP136925">
    <property type="protein sequence ID" value="WXA13054.1"/>
    <property type="molecule type" value="Genomic_DNA"/>
</dbReference>
<accession>A0AAU6P7U9</accession>
<protein>
    <recommendedName>
        <fullName evidence="4">Lipoprotein</fullName>
    </recommendedName>
</protein>
<keyword evidence="3" id="KW-1185">Reference proteome</keyword>
<sequence length="161" mass="18326">MRILASIFYFIVILGCSSSKQLETRPPFTLGKAYYQDWVAGIEDGGSGVNVYIPIKDNPKSIVLDSIYFRNQAVKLKKQIVDKTIYIGRFQSKNKQDLIMSSNPKAEYGNTLPKTVKPPFPLTKNECIVSYQDKGKTKYYKIQDLVEKQPLHYPSAPPNKE</sequence>
<dbReference type="KEGG" id="mcaa:R3L15_13115"/>
<evidence type="ECO:0000313" key="3">
    <source>
        <dbReference type="Proteomes" id="UP001368318"/>
    </source>
</evidence>
<gene>
    <name evidence="2" type="ORF">R3L15_13115</name>
    <name evidence="1" type="ORF">R3L16_08475</name>
</gene>
<dbReference type="EMBL" id="CP136924">
    <property type="protein sequence ID" value="WXA01786.1"/>
    <property type="molecule type" value="Genomic_DNA"/>
</dbReference>
<dbReference type="RefSeq" id="WP_338732210.1">
    <property type="nucleotide sequence ID" value="NZ_CP136924.1"/>
</dbReference>
<dbReference type="AlphaFoldDB" id="A0AAU6P7U9"/>
<organism evidence="2">
    <name type="scientific">Mangrovimonas cancribranchiae</name>
    <dbReference type="NCBI Taxonomy" id="3080055"/>
    <lineage>
        <taxon>Bacteria</taxon>
        <taxon>Pseudomonadati</taxon>
        <taxon>Bacteroidota</taxon>
        <taxon>Flavobacteriia</taxon>
        <taxon>Flavobacteriales</taxon>
        <taxon>Flavobacteriaceae</taxon>
        <taxon>Mangrovimonas</taxon>
    </lineage>
</organism>
<evidence type="ECO:0008006" key="4">
    <source>
        <dbReference type="Google" id="ProtNLM"/>
    </source>
</evidence>
<evidence type="ECO:0000313" key="1">
    <source>
        <dbReference type="EMBL" id="WXA01786.1"/>
    </source>
</evidence>
<proteinExistence type="predicted"/>
<dbReference type="PROSITE" id="PS51257">
    <property type="entry name" value="PROKAR_LIPOPROTEIN"/>
    <property type="match status" value="1"/>
</dbReference>
<name>A0AAU6P7U9_9FLAO</name>